<gene>
    <name evidence="2" type="ORF">Pfl04_00990</name>
</gene>
<dbReference type="Proteomes" id="UP000653674">
    <property type="component" value="Unassembled WGS sequence"/>
</dbReference>
<feature type="compositionally biased region" description="Low complexity" evidence="1">
    <location>
        <begin position="546"/>
        <end position="558"/>
    </location>
</feature>
<organism evidence="2 3">
    <name type="scientific">Planosporangium flavigriseum</name>
    <dbReference type="NCBI Taxonomy" id="373681"/>
    <lineage>
        <taxon>Bacteria</taxon>
        <taxon>Bacillati</taxon>
        <taxon>Actinomycetota</taxon>
        <taxon>Actinomycetes</taxon>
        <taxon>Micromonosporales</taxon>
        <taxon>Micromonosporaceae</taxon>
        <taxon>Planosporangium</taxon>
    </lineage>
</organism>
<reference evidence="2" key="1">
    <citation type="submission" date="2021-01" db="EMBL/GenBank/DDBJ databases">
        <title>Whole genome shotgun sequence of Planosporangium flavigriseum NBRC 105377.</title>
        <authorList>
            <person name="Komaki H."/>
            <person name="Tamura T."/>
        </authorList>
    </citation>
    <scope>NUCLEOTIDE SEQUENCE</scope>
    <source>
        <strain evidence="2">NBRC 105377</strain>
    </source>
</reference>
<feature type="compositionally biased region" description="Basic and acidic residues" evidence="1">
    <location>
        <begin position="713"/>
        <end position="732"/>
    </location>
</feature>
<feature type="compositionally biased region" description="Pro residues" evidence="1">
    <location>
        <begin position="613"/>
        <end position="629"/>
    </location>
</feature>
<dbReference type="EMBL" id="BONU01000001">
    <property type="protein sequence ID" value="GIG71695.1"/>
    <property type="molecule type" value="Genomic_DNA"/>
</dbReference>
<feature type="compositionally biased region" description="Pro residues" evidence="1">
    <location>
        <begin position="687"/>
        <end position="712"/>
    </location>
</feature>
<comment type="caution">
    <text evidence="2">The sequence shown here is derived from an EMBL/GenBank/DDBJ whole genome shotgun (WGS) entry which is preliminary data.</text>
</comment>
<feature type="compositionally biased region" description="Pro residues" evidence="1">
    <location>
        <begin position="659"/>
        <end position="671"/>
    </location>
</feature>
<feature type="compositionally biased region" description="Pro residues" evidence="1">
    <location>
        <begin position="579"/>
        <end position="604"/>
    </location>
</feature>
<keyword evidence="3" id="KW-1185">Reference proteome</keyword>
<feature type="compositionally biased region" description="Pro residues" evidence="1">
    <location>
        <begin position="440"/>
        <end position="506"/>
    </location>
</feature>
<accession>A0A8J3LR82</accession>
<feature type="compositionally biased region" description="Low complexity" evidence="1">
    <location>
        <begin position="511"/>
        <end position="522"/>
    </location>
</feature>
<feature type="compositionally biased region" description="Pro residues" evidence="1">
    <location>
        <begin position="527"/>
        <end position="545"/>
    </location>
</feature>
<evidence type="ECO:0000313" key="3">
    <source>
        <dbReference type="Proteomes" id="UP000653674"/>
    </source>
</evidence>
<evidence type="ECO:0000256" key="1">
    <source>
        <dbReference type="SAM" id="MobiDB-lite"/>
    </source>
</evidence>
<protein>
    <submittedName>
        <fullName evidence="2">Uncharacterized protein</fullName>
    </submittedName>
</protein>
<proteinExistence type="predicted"/>
<sequence length="786" mass="83130">MHSGPEPGAGMTALVANASGGSELPVVVTSHTLRLLPAMMNELADVLAEHLPPRCNRVRLVAWNSGCLHDDRPAPAYQLATRLGLEVIAPAGPLLGVPGGSLFAAAGRGAQRPGGWWRFAPGSAPSRVGWRYPVPQWDADLGEVGDLGNGLVVDQVPAGLWLHRAGYRSMTDLVFSVPVDPDNPALVVSHPDEEPLQREELARALAILPRRTAERLVFTPYGPDPVADGRLGEVAASLLGAPTRTRAGLPLYGSGGQRALVTVDCEGRPRWRPFVRELSCNPRTESVEPADWVNPAPEMLAEPIAPATYALGSGWAAEVIEAGLWIRPAHSADPAEWARGLPLDVDECAIVLGTPSGAYPPPPGALLAALLDQLPADARARIRFAVPRGAGDEITNLAAALAEQLPGEGKVQIVSAGGRRRARAASESARLTQPALREPTPYPPHPALREPTPYPPQPALREPTPYPPQPALREPTPYPPHPALREPTPYPPHPALREPTPYPPHPAVRQPAHAAPDATPPALREPTPYPPHPAVRQPTPYPPHPAVQQPAAQHAAPPSGRLPFPSSAQGVRQSSSPPAAAPPMAPMTPPAPTPVLPAPVPPPAHAARQPALPAMPPAPVSPAAFPPATRPVRQPGTPSMTRPTQPPARAPYPATRQPLLPPGTPIAPPPAHLGNQPQPVRAARQPFPQPAGPPMPQPGRRPAPPAPPAPEPPAERKIDDSQELLQRTEIRSHRTASGKGGRAVRDEEKATASDASELNRLLGFFDEIRKARAWDEEPAGSRPSAS</sequence>
<feature type="compositionally biased region" description="Low complexity" evidence="1">
    <location>
        <begin position="676"/>
        <end position="686"/>
    </location>
</feature>
<dbReference type="AlphaFoldDB" id="A0A8J3LR82"/>
<name>A0A8J3LR82_9ACTN</name>
<feature type="region of interest" description="Disordered" evidence="1">
    <location>
        <begin position="416"/>
        <end position="759"/>
    </location>
</feature>
<feature type="compositionally biased region" description="Polar residues" evidence="1">
    <location>
        <begin position="566"/>
        <end position="576"/>
    </location>
</feature>
<evidence type="ECO:0000313" key="2">
    <source>
        <dbReference type="EMBL" id="GIG71695.1"/>
    </source>
</evidence>